<dbReference type="AlphaFoldDB" id="A0A921AY40"/>
<dbReference type="EMBL" id="DYZA01000208">
    <property type="protein sequence ID" value="HJD98009.1"/>
    <property type="molecule type" value="Genomic_DNA"/>
</dbReference>
<sequence>MAGLYQRLVGPNTASPAMRVAVSPGAAGGIPRGGSASLPRQNQGLDAEKLGGLLGMIRNRAGGGSEGGSEGVFNASVMPGAGQGLASPVSAQAADTAAMLRGSPVDAASRMAEGAAANLPLPAMAGSAGSGLARAGQSGAGSALNLTFDPSRLGGMLGVLGFGG</sequence>
<protein>
    <submittedName>
        <fullName evidence="1">Uncharacterized protein</fullName>
    </submittedName>
</protein>
<reference evidence="1" key="1">
    <citation type="journal article" date="2021" name="PeerJ">
        <title>Extensive microbial diversity within the chicken gut microbiome revealed by metagenomics and culture.</title>
        <authorList>
            <person name="Gilroy R."/>
            <person name="Ravi A."/>
            <person name="Getino M."/>
            <person name="Pursley I."/>
            <person name="Horton D.L."/>
            <person name="Alikhan N.F."/>
            <person name="Baker D."/>
            <person name="Gharbi K."/>
            <person name="Hall N."/>
            <person name="Watson M."/>
            <person name="Adriaenssens E.M."/>
            <person name="Foster-Nyarko E."/>
            <person name="Jarju S."/>
            <person name="Secka A."/>
            <person name="Antonio M."/>
            <person name="Oren A."/>
            <person name="Chaudhuri R.R."/>
            <person name="La Ragione R."/>
            <person name="Hildebrand F."/>
            <person name="Pallen M.J."/>
        </authorList>
    </citation>
    <scope>NUCLEOTIDE SEQUENCE</scope>
    <source>
        <strain evidence="1">ChiGjej2B2-19336</strain>
    </source>
</reference>
<proteinExistence type="predicted"/>
<accession>A0A921AY40</accession>
<dbReference type="RefSeq" id="WP_304123300.1">
    <property type="nucleotide sequence ID" value="NZ_DYZA01000208.1"/>
</dbReference>
<evidence type="ECO:0000313" key="2">
    <source>
        <dbReference type="Proteomes" id="UP000698963"/>
    </source>
</evidence>
<comment type="caution">
    <text evidence="1">The sequence shown here is derived from an EMBL/GenBank/DDBJ whole genome shotgun (WGS) entry which is preliminary data.</text>
</comment>
<evidence type="ECO:0000313" key="1">
    <source>
        <dbReference type="EMBL" id="HJD98009.1"/>
    </source>
</evidence>
<name>A0A921AY40_9BACT</name>
<gene>
    <name evidence="1" type="ORF">K8W16_10245</name>
</gene>
<organism evidence="1 2">
    <name type="scientific">Mailhella massiliensis</name>
    <dbReference type="NCBI Taxonomy" id="1903261"/>
    <lineage>
        <taxon>Bacteria</taxon>
        <taxon>Pseudomonadati</taxon>
        <taxon>Thermodesulfobacteriota</taxon>
        <taxon>Desulfovibrionia</taxon>
        <taxon>Desulfovibrionales</taxon>
        <taxon>Desulfovibrionaceae</taxon>
        <taxon>Mailhella</taxon>
    </lineage>
</organism>
<reference evidence="1" key="2">
    <citation type="submission" date="2021-09" db="EMBL/GenBank/DDBJ databases">
        <authorList>
            <person name="Gilroy R."/>
        </authorList>
    </citation>
    <scope>NUCLEOTIDE SEQUENCE</scope>
    <source>
        <strain evidence="1">ChiGjej2B2-19336</strain>
    </source>
</reference>
<dbReference type="Proteomes" id="UP000698963">
    <property type="component" value="Unassembled WGS sequence"/>
</dbReference>